<dbReference type="InterPro" id="IPR021686">
    <property type="entry name" value="DUF3268"/>
</dbReference>
<organism evidence="1">
    <name type="scientific">marine sediment metagenome</name>
    <dbReference type="NCBI Taxonomy" id="412755"/>
    <lineage>
        <taxon>unclassified sequences</taxon>
        <taxon>metagenomes</taxon>
        <taxon>ecological metagenomes</taxon>
    </lineage>
</organism>
<dbReference type="Pfam" id="PF11672">
    <property type="entry name" value="DUF3268"/>
    <property type="match status" value="1"/>
</dbReference>
<evidence type="ECO:0000313" key="1">
    <source>
        <dbReference type="EMBL" id="KKL53577.1"/>
    </source>
</evidence>
<accession>A0A0F9FR71</accession>
<comment type="caution">
    <text evidence="1">The sequence shown here is derived from an EMBL/GenBank/DDBJ whole genome shotgun (WGS) entry which is preliminary data.</text>
</comment>
<name>A0A0F9FR71_9ZZZZ</name>
<sequence length="107" mass="12455">MSKCPVHSIELHYNQTQYGPRGECPRPGCTVVHWSNDKTASPADFDTRVARVQAHKVFDKLWKHGPRRRNSCYQKLANYLRLSKKETHIGRFDIEQCKAVIEFAKEL</sequence>
<proteinExistence type="predicted"/>
<protein>
    <submittedName>
        <fullName evidence="1">Uncharacterized protein</fullName>
    </submittedName>
</protein>
<dbReference type="EMBL" id="LAZR01031501">
    <property type="protein sequence ID" value="KKL53577.1"/>
    <property type="molecule type" value="Genomic_DNA"/>
</dbReference>
<gene>
    <name evidence="1" type="ORF">LCGC14_2274050</name>
</gene>
<dbReference type="AlphaFoldDB" id="A0A0F9FR71"/>
<reference evidence="1" key="1">
    <citation type="journal article" date="2015" name="Nature">
        <title>Complex archaea that bridge the gap between prokaryotes and eukaryotes.</title>
        <authorList>
            <person name="Spang A."/>
            <person name="Saw J.H."/>
            <person name="Jorgensen S.L."/>
            <person name="Zaremba-Niedzwiedzka K."/>
            <person name="Martijn J."/>
            <person name="Lind A.E."/>
            <person name="van Eijk R."/>
            <person name="Schleper C."/>
            <person name="Guy L."/>
            <person name="Ettema T.J."/>
        </authorList>
    </citation>
    <scope>NUCLEOTIDE SEQUENCE</scope>
</reference>